<dbReference type="EMBL" id="CAJPUY010000008">
    <property type="protein sequence ID" value="CAG2142428.1"/>
    <property type="molecule type" value="Genomic_DNA"/>
</dbReference>
<keyword evidence="2" id="KW-1003">Cell membrane</keyword>
<dbReference type="GO" id="GO:0007165">
    <property type="term" value="P:signal transduction"/>
    <property type="evidence" value="ECO:0007669"/>
    <property type="project" value="UniProtKB-KW"/>
</dbReference>
<dbReference type="Proteomes" id="UP000672934">
    <property type="component" value="Unassembled WGS sequence"/>
</dbReference>
<dbReference type="SUPFAM" id="SSF58104">
    <property type="entry name" value="Methyl-accepting chemotaxis protein (MCP) signaling domain"/>
    <property type="match status" value="1"/>
</dbReference>
<evidence type="ECO:0000256" key="3">
    <source>
        <dbReference type="ARBA" id="ARBA00022692"/>
    </source>
</evidence>
<feature type="transmembrane region" description="Helical" evidence="8">
    <location>
        <begin position="12"/>
        <end position="32"/>
    </location>
</feature>
<feature type="domain" description="HAMP" evidence="10">
    <location>
        <begin position="294"/>
        <end position="348"/>
    </location>
</feature>
<dbReference type="RefSeq" id="WP_211947618.1">
    <property type="nucleotide sequence ID" value="NZ_CAJPUY010000008.1"/>
</dbReference>
<keyword evidence="3 8" id="KW-0812">Transmembrane</keyword>
<sequence length="602" mass="62574">MLPSIRSKIQAISTGIVVTALALTAGVTYVIVRNSNLETIQQNLDAIATGHALALDEWVAAKATMVSAAAEQIAPGDPQGIVRQLQRAGAFPITTAGWKDKSFVASKDRMPEGFDPTARPWYKETVAAGKQIVSTPYADAASGKPFVSFAAPIVRNGALEGVVSAVVSLDGVRAVVAAVHPTPQSLGFVVDKDGNILAHPQDKYLRKPAIELSPALTPQTLASLTKETTPLEVELDGASKLLRAKPIHGTNWQLVVALDKTEATAALDSVVKASTIAIVLLAAIAAVLSGVLTAQAFSRLSGVRDAMNEIGSGDGDLTQRLPAAGRDEVTQIAVSFNTFVEKLGGVLLRIRHGSESVKIATREIEAGNQDLSRRTEMAASNLEETVASLSELTGSVRRSAEATVQATRLASSASEAAARGGTVVSDVVATMEDIAQSSAKIVEIIGVIDGIAFQTNILALNAAVEAARAGEHGKGFAVVASEVRGLAHRCATAAKEIKALIEASDVSVQSGAQRVQAAGEAMKEIDDGIRRVTALIGEISTSMGEQATGISQINQAVEEMEQATQQNAALVEQATAASSLLNEQAHTLAEAVAEFKLGAGVR</sequence>
<protein>
    <recommendedName>
        <fullName evidence="13">Methyl-accepting chemotaxis protein</fullName>
    </recommendedName>
</protein>
<dbReference type="Gene3D" id="3.30.450.20">
    <property type="entry name" value="PAS domain"/>
    <property type="match status" value="2"/>
</dbReference>
<dbReference type="PROSITE" id="PS50885">
    <property type="entry name" value="HAMP"/>
    <property type="match status" value="1"/>
</dbReference>
<evidence type="ECO:0000256" key="6">
    <source>
        <dbReference type="ARBA" id="ARBA00029447"/>
    </source>
</evidence>
<evidence type="ECO:0000256" key="8">
    <source>
        <dbReference type="SAM" id="Phobius"/>
    </source>
</evidence>
<dbReference type="PANTHER" id="PTHR43531:SF16">
    <property type="entry name" value="METHYL-ACCEPTING CHEMOTAXIS PROTEIN II"/>
    <property type="match status" value="1"/>
</dbReference>
<dbReference type="PROSITE" id="PS50111">
    <property type="entry name" value="CHEMOTAXIS_TRANSDUC_2"/>
    <property type="match status" value="1"/>
</dbReference>
<evidence type="ECO:0000256" key="4">
    <source>
        <dbReference type="ARBA" id="ARBA00022989"/>
    </source>
</evidence>
<dbReference type="InterPro" id="IPR029151">
    <property type="entry name" value="Sensor-like_sf"/>
</dbReference>
<dbReference type="SMART" id="SM00283">
    <property type="entry name" value="MA"/>
    <property type="match status" value="1"/>
</dbReference>
<comment type="similarity">
    <text evidence="6">Belongs to the methyl-accepting chemotaxis (MCP) protein family.</text>
</comment>
<evidence type="ECO:0000313" key="11">
    <source>
        <dbReference type="EMBL" id="CAG2142428.1"/>
    </source>
</evidence>
<organism evidence="11 12">
    <name type="scientific">Cupriavidus yeoncheonensis</name>
    <dbReference type="NCBI Taxonomy" id="1462994"/>
    <lineage>
        <taxon>Bacteria</taxon>
        <taxon>Pseudomonadati</taxon>
        <taxon>Pseudomonadota</taxon>
        <taxon>Betaproteobacteria</taxon>
        <taxon>Burkholderiales</taxon>
        <taxon>Burkholderiaceae</taxon>
        <taxon>Cupriavidus</taxon>
    </lineage>
</organism>
<evidence type="ECO:0000259" key="9">
    <source>
        <dbReference type="PROSITE" id="PS50111"/>
    </source>
</evidence>
<proteinExistence type="inferred from homology"/>
<evidence type="ECO:0000259" key="10">
    <source>
        <dbReference type="PROSITE" id="PS50885"/>
    </source>
</evidence>
<dbReference type="AlphaFoldDB" id="A0A916IWX7"/>
<dbReference type="Pfam" id="PF02743">
    <property type="entry name" value="dCache_1"/>
    <property type="match status" value="1"/>
</dbReference>
<dbReference type="SMART" id="SM00304">
    <property type="entry name" value="HAMP"/>
    <property type="match status" value="1"/>
</dbReference>
<evidence type="ECO:0000256" key="1">
    <source>
        <dbReference type="ARBA" id="ARBA00004651"/>
    </source>
</evidence>
<dbReference type="CDD" id="cd11386">
    <property type="entry name" value="MCP_signal"/>
    <property type="match status" value="1"/>
</dbReference>
<keyword evidence="7" id="KW-0807">Transducer</keyword>
<dbReference type="SUPFAM" id="SSF103190">
    <property type="entry name" value="Sensory domain-like"/>
    <property type="match status" value="1"/>
</dbReference>
<feature type="transmembrane region" description="Helical" evidence="8">
    <location>
        <begin position="276"/>
        <end position="297"/>
    </location>
</feature>
<evidence type="ECO:0000256" key="5">
    <source>
        <dbReference type="ARBA" id="ARBA00023136"/>
    </source>
</evidence>
<dbReference type="InterPro" id="IPR051310">
    <property type="entry name" value="MCP_chemotaxis"/>
</dbReference>
<dbReference type="InterPro" id="IPR033479">
    <property type="entry name" value="dCache_1"/>
</dbReference>
<feature type="domain" description="Methyl-accepting transducer" evidence="9">
    <location>
        <begin position="353"/>
        <end position="582"/>
    </location>
</feature>
<dbReference type="PANTHER" id="PTHR43531">
    <property type="entry name" value="PROTEIN ICFG"/>
    <property type="match status" value="1"/>
</dbReference>
<gene>
    <name evidence="11" type="ORF">LMG31506_02675</name>
</gene>
<evidence type="ECO:0000256" key="7">
    <source>
        <dbReference type="PROSITE-ProRule" id="PRU00284"/>
    </source>
</evidence>
<evidence type="ECO:0000256" key="2">
    <source>
        <dbReference type="ARBA" id="ARBA00022475"/>
    </source>
</evidence>
<comment type="caution">
    <text evidence="11">The sequence shown here is derived from an EMBL/GenBank/DDBJ whole genome shotgun (WGS) entry which is preliminary data.</text>
</comment>
<keyword evidence="12" id="KW-1185">Reference proteome</keyword>
<keyword evidence="5 8" id="KW-0472">Membrane</keyword>
<reference evidence="11" key="1">
    <citation type="submission" date="2021-03" db="EMBL/GenBank/DDBJ databases">
        <authorList>
            <person name="Peeters C."/>
        </authorList>
    </citation>
    <scope>NUCLEOTIDE SEQUENCE</scope>
    <source>
        <strain evidence="11">LMG 31506</strain>
    </source>
</reference>
<dbReference type="PRINTS" id="PR00260">
    <property type="entry name" value="CHEMTRNSDUCR"/>
</dbReference>
<accession>A0A916IWX7</accession>
<name>A0A916IWX7_9BURK</name>
<dbReference type="CDD" id="cd12913">
    <property type="entry name" value="PDC1_MCP_like"/>
    <property type="match status" value="1"/>
</dbReference>
<dbReference type="GO" id="GO:0004888">
    <property type="term" value="F:transmembrane signaling receptor activity"/>
    <property type="evidence" value="ECO:0007669"/>
    <property type="project" value="InterPro"/>
</dbReference>
<dbReference type="Pfam" id="PF00015">
    <property type="entry name" value="MCPsignal"/>
    <property type="match status" value="1"/>
</dbReference>
<comment type="subcellular location">
    <subcellularLocation>
        <location evidence="1">Cell membrane</location>
        <topology evidence="1">Multi-pass membrane protein</topology>
    </subcellularLocation>
</comment>
<dbReference type="InterPro" id="IPR004089">
    <property type="entry name" value="MCPsignal_dom"/>
</dbReference>
<dbReference type="Pfam" id="PF00672">
    <property type="entry name" value="HAMP"/>
    <property type="match status" value="1"/>
</dbReference>
<dbReference type="InterPro" id="IPR004090">
    <property type="entry name" value="Chemotax_Me-accpt_rcpt"/>
</dbReference>
<dbReference type="FunFam" id="1.10.287.950:FF:000001">
    <property type="entry name" value="Methyl-accepting chemotaxis sensory transducer"/>
    <property type="match status" value="1"/>
</dbReference>
<dbReference type="CDD" id="cd12912">
    <property type="entry name" value="PDC2_MCP_like"/>
    <property type="match status" value="1"/>
</dbReference>
<dbReference type="GO" id="GO:0005886">
    <property type="term" value="C:plasma membrane"/>
    <property type="evidence" value="ECO:0007669"/>
    <property type="project" value="UniProtKB-SubCell"/>
</dbReference>
<keyword evidence="4 8" id="KW-1133">Transmembrane helix</keyword>
<dbReference type="Gene3D" id="1.10.287.950">
    <property type="entry name" value="Methyl-accepting chemotaxis protein"/>
    <property type="match status" value="1"/>
</dbReference>
<dbReference type="GO" id="GO:0006935">
    <property type="term" value="P:chemotaxis"/>
    <property type="evidence" value="ECO:0007669"/>
    <property type="project" value="InterPro"/>
</dbReference>
<evidence type="ECO:0008006" key="13">
    <source>
        <dbReference type="Google" id="ProtNLM"/>
    </source>
</evidence>
<evidence type="ECO:0000313" key="12">
    <source>
        <dbReference type="Proteomes" id="UP000672934"/>
    </source>
</evidence>
<dbReference type="InterPro" id="IPR003660">
    <property type="entry name" value="HAMP_dom"/>
</dbReference>
<dbReference type="CDD" id="cd06225">
    <property type="entry name" value="HAMP"/>
    <property type="match status" value="1"/>
</dbReference>